<reference evidence="3" key="1">
    <citation type="submission" date="2015-03" db="EMBL/GenBank/DDBJ databases">
        <authorList>
            <consortium name="Pathogen Informatics"/>
        </authorList>
    </citation>
    <scope>NUCLEOTIDE SEQUENCE [LARGE SCALE GENOMIC DNA]</scope>
    <source>
        <strain evidence="3">IP27925</strain>
    </source>
</reference>
<dbReference type="EMBL" id="CQEM01000015">
    <property type="protein sequence ID" value="CNL50281.1"/>
    <property type="molecule type" value="Genomic_DNA"/>
</dbReference>
<protein>
    <submittedName>
        <fullName evidence="2">Putative phage antitermination protein Q</fullName>
    </submittedName>
</protein>
<evidence type="ECO:0000256" key="1">
    <source>
        <dbReference type="SAM" id="Phobius"/>
    </source>
</evidence>
<evidence type="ECO:0000313" key="2">
    <source>
        <dbReference type="EMBL" id="CNL50281.1"/>
    </source>
</evidence>
<sequence length="111" mass="12513">MPYKIVGGIITVLVAVFLVLFVHWNSLSNRLGKTEKELTAERAINVTLGHIIDAYQENNSANRVAITRQLESERVIRNESEEKIRQFGAEVIGDPCAVQRMPDPIINLLQE</sequence>
<accession>A0A0T9UL58</accession>
<organism evidence="2 3">
    <name type="scientific">Yersinia aleksiciae</name>
    <dbReference type="NCBI Taxonomy" id="263819"/>
    <lineage>
        <taxon>Bacteria</taxon>
        <taxon>Pseudomonadati</taxon>
        <taxon>Pseudomonadota</taxon>
        <taxon>Gammaproteobacteria</taxon>
        <taxon>Enterobacterales</taxon>
        <taxon>Yersiniaceae</taxon>
        <taxon>Yersinia</taxon>
    </lineage>
</organism>
<keyword evidence="1" id="KW-0472">Membrane</keyword>
<dbReference type="RefSeq" id="WP_050126310.1">
    <property type="nucleotide sequence ID" value="NZ_CABHQD010000263.1"/>
</dbReference>
<feature type="transmembrane region" description="Helical" evidence="1">
    <location>
        <begin position="6"/>
        <end position="24"/>
    </location>
</feature>
<keyword evidence="1" id="KW-1133">Transmembrane helix</keyword>
<dbReference type="AlphaFoldDB" id="A0A0T9UL58"/>
<evidence type="ECO:0000313" key="3">
    <source>
        <dbReference type="Proteomes" id="UP000040088"/>
    </source>
</evidence>
<keyword evidence="1" id="KW-0812">Transmembrane</keyword>
<dbReference type="Proteomes" id="UP000040088">
    <property type="component" value="Unassembled WGS sequence"/>
</dbReference>
<gene>
    <name evidence="2" type="ORF">ERS008460_03035</name>
</gene>
<proteinExistence type="predicted"/>
<name>A0A0T9UL58_YERAE</name>